<accession>A0A396YKN7</accession>
<proteinExistence type="predicted"/>
<reference evidence="2" key="1">
    <citation type="submission" date="2018-05" db="EMBL/GenBank/DDBJ databases">
        <title>Leptospira yasudae sp. nov. and Leptospira stimsonii sp. nov., two pathogenic species of the genus Leptospira isolated from environmental sources.</title>
        <authorList>
            <person name="Casanovas-Massana A."/>
            <person name="Hamond C."/>
            <person name="Santos L.A."/>
            <person name="Hacker K.P."/>
            <person name="Balassiano I."/>
            <person name="Medeiros M.A."/>
            <person name="Reis M.G."/>
            <person name="Ko A.I."/>
            <person name="Wunder E.A."/>
        </authorList>
    </citation>
    <scope>NUCLEOTIDE SEQUENCE [LARGE SCALE GENOMIC DNA]</scope>
    <source>
        <strain evidence="2">Yale</strain>
    </source>
</reference>
<gene>
    <name evidence="1" type="ORF">DLM75_23785</name>
</gene>
<dbReference type="Proteomes" id="UP000265798">
    <property type="component" value="Unassembled WGS sequence"/>
</dbReference>
<organism evidence="1 2">
    <name type="scientific">Leptospira stimsonii</name>
    <dbReference type="NCBI Taxonomy" id="2202203"/>
    <lineage>
        <taxon>Bacteria</taxon>
        <taxon>Pseudomonadati</taxon>
        <taxon>Spirochaetota</taxon>
        <taxon>Spirochaetia</taxon>
        <taxon>Leptospirales</taxon>
        <taxon>Leptospiraceae</taxon>
        <taxon>Leptospira</taxon>
    </lineage>
</organism>
<dbReference type="RefSeq" id="WP_118970999.1">
    <property type="nucleotide sequence ID" value="NZ_QHCT01000019.1"/>
</dbReference>
<name>A0A396YKN7_9LEPT</name>
<evidence type="ECO:0000313" key="1">
    <source>
        <dbReference type="EMBL" id="RHX83629.1"/>
    </source>
</evidence>
<evidence type="ECO:0000313" key="2">
    <source>
        <dbReference type="Proteomes" id="UP000265798"/>
    </source>
</evidence>
<dbReference type="OrthoDB" id="347437at2"/>
<dbReference type="AlphaFoldDB" id="A0A396YKN7"/>
<protein>
    <submittedName>
        <fullName evidence="1">Uncharacterized protein</fullName>
    </submittedName>
</protein>
<comment type="caution">
    <text evidence="1">The sequence shown here is derived from an EMBL/GenBank/DDBJ whole genome shotgun (WGS) entry which is preliminary data.</text>
</comment>
<sequence>MAWTALAVTPSHLLEPVGAGAFGALTLLASPILGVTYELATNPKAFFHKPLEAIRDYAGLGLDYSASLVMNPILGDPSPSVKVVDGGAVLENSFYENNFTESGEAASTGSTAVHLKTGAGPRTQVHELVHVNQFFRSTKGGKFDEYEAELKSGTDSYTTWTLLFYFSYIGSNGNANKTFPSPEAYEFILNLNLLNNLRFKSRFNDAMMKNIYFNNI</sequence>
<dbReference type="EMBL" id="QHCT01000019">
    <property type="protein sequence ID" value="RHX83629.1"/>
    <property type="molecule type" value="Genomic_DNA"/>
</dbReference>